<evidence type="ECO:0000313" key="2">
    <source>
        <dbReference type="EMBL" id="KAK0620506.1"/>
    </source>
</evidence>
<sequence length="105" mass="11063">MKTAVILLSLTALGLATPRPDFGLSVEARQEPCLYNALCRSPPPGEDVDPDTPRCCAVVGGTLHETGTQCLGLTHAQGTAYATCCAGSYAYSRSHKDCPDIDVHL</sequence>
<keyword evidence="1" id="KW-0732">Signal</keyword>
<keyword evidence="3" id="KW-1185">Reference proteome</keyword>
<accession>A0AA39WS39</accession>
<dbReference type="Proteomes" id="UP001175000">
    <property type="component" value="Unassembled WGS sequence"/>
</dbReference>
<name>A0AA39WS39_9PEZI</name>
<feature type="signal peptide" evidence="1">
    <location>
        <begin position="1"/>
        <end position="16"/>
    </location>
</feature>
<organism evidence="2 3">
    <name type="scientific">Immersiella caudata</name>
    <dbReference type="NCBI Taxonomy" id="314043"/>
    <lineage>
        <taxon>Eukaryota</taxon>
        <taxon>Fungi</taxon>
        <taxon>Dikarya</taxon>
        <taxon>Ascomycota</taxon>
        <taxon>Pezizomycotina</taxon>
        <taxon>Sordariomycetes</taxon>
        <taxon>Sordariomycetidae</taxon>
        <taxon>Sordariales</taxon>
        <taxon>Lasiosphaeriaceae</taxon>
        <taxon>Immersiella</taxon>
    </lineage>
</organism>
<gene>
    <name evidence="2" type="ORF">B0T14DRAFT_233174</name>
</gene>
<proteinExistence type="predicted"/>
<protein>
    <submittedName>
        <fullName evidence="2">Uncharacterized protein</fullName>
    </submittedName>
</protein>
<evidence type="ECO:0000256" key="1">
    <source>
        <dbReference type="SAM" id="SignalP"/>
    </source>
</evidence>
<dbReference type="EMBL" id="JAULSU010000004">
    <property type="protein sequence ID" value="KAK0620506.1"/>
    <property type="molecule type" value="Genomic_DNA"/>
</dbReference>
<reference evidence="2" key="1">
    <citation type="submission" date="2023-06" db="EMBL/GenBank/DDBJ databases">
        <title>Genome-scale phylogeny and comparative genomics of the fungal order Sordariales.</title>
        <authorList>
            <consortium name="Lawrence Berkeley National Laboratory"/>
            <person name="Hensen N."/>
            <person name="Bonometti L."/>
            <person name="Westerberg I."/>
            <person name="Brannstrom I.O."/>
            <person name="Guillou S."/>
            <person name="Cros-Aarteil S."/>
            <person name="Calhoun S."/>
            <person name="Haridas S."/>
            <person name="Kuo A."/>
            <person name="Mondo S."/>
            <person name="Pangilinan J."/>
            <person name="Riley R."/>
            <person name="Labutti K."/>
            <person name="Andreopoulos B."/>
            <person name="Lipzen A."/>
            <person name="Chen C."/>
            <person name="Yanf M."/>
            <person name="Daum C."/>
            <person name="Ng V."/>
            <person name="Clum A."/>
            <person name="Steindorff A."/>
            <person name="Ohm R."/>
            <person name="Martin F."/>
            <person name="Silar P."/>
            <person name="Natvig D."/>
            <person name="Lalanne C."/>
            <person name="Gautier V."/>
            <person name="Ament-Velasquez S.L."/>
            <person name="Kruys A."/>
            <person name="Hutchinson M.I."/>
            <person name="Powell A.J."/>
            <person name="Barry K."/>
            <person name="Miller A.N."/>
            <person name="Grigoriev I.V."/>
            <person name="Debuchy R."/>
            <person name="Gladieux P."/>
            <person name="Thoren M.H."/>
            <person name="Johannesson H."/>
        </authorList>
    </citation>
    <scope>NUCLEOTIDE SEQUENCE</scope>
    <source>
        <strain evidence="2">CBS 606.72</strain>
    </source>
</reference>
<feature type="chain" id="PRO_5041360003" evidence="1">
    <location>
        <begin position="17"/>
        <end position="105"/>
    </location>
</feature>
<dbReference type="AlphaFoldDB" id="A0AA39WS39"/>
<comment type="caution">
    <text evidence="2">The sequence shown here is derived from an EMBL/GenBank/DDBJ whole genome shotgun (WGS) entry which is preliminary data.</text>
</comment>
<evidence type="ECO:0000313" key="3">
    <source>
        <dbReference type="Proteomes" id="UP001175000"/>
    </source>
</evidence>